<dbReference type="Proteomes" id="UP000324222">
    <property type="component" value="Unassembled WGS sequence"/>
</dbReference>
<sequence length="46" mass="5473">MSRGEVVFHRLKLRYKTANVAETNEEKILGHHWESSPTWGHLWFPP</sequence>
<dbReference type="AlphaFoldDB" id="A0A5B7GEA7"/>
<evidence type="ECO:0000313" key="1">
    <source>
        <dbReference type="EMBL" id="MPC54854.1"/>
    </source>
</evidence>
<dbReference type="EMBL" id="VSRR010012687">
    <property type="protein sequence ID" value="MPC54854.1"/>
    <property type="molecule type" value="Genomic_DNA"/>
</dbReference>
<comment type="caution">
    <text evidence="1">The sequence shown here is derived from an EMBL/GenBank/DDBJ whole genome shotgun (WGS) entry which is preliminary data.</text>
</comment>
<accession>A0A5B7GEA7</accession>
<proteinExistence type="predicted"/>
<evidence type="ECO:0000313" key="2">
    <source>
        <dbReference type="Proteomes" id="UP000324222"/>
    </source>
</evidence>
<keyword evidence="2" id="KW-1185">Reference proteome</keyword>
<reference evidence="1 2" key="1">
    <citation type="submission" date="2019-05" db="EMBL/GenBank/DDBJ databases">
        <title>Another draft genome of Portunus trituberculatus and its Hox gene families provides insights of decapod evolution.</title>
        <authorList>
            <person name="Jeong J.-H."/>
            <person name="Song I."/>
            <person name="Kim S."/>
            <person name="Choi T."/>
            <person name="Kim D."/>
            <person name="Ryu S."/>
            <person name="Kim W."/>
        </authorList>
    </citation>
    <scope>NUCLEOTIDE SEQUENCE [LARGE SCALE GENOMIC DNA]</scope>
    <source>
        <tissue evidence="1">Muscle</tissue>
    </source>
</reference>
<protein>
    <submittedName>
        <fullName evidence="1">Uncharacterized protein</fullName>
    </submittedName>
</protein>
<organism evidence="1 2">
    <name type="scientific">Portunus trituberculatus</name>
    <name type="common">Swimming crab</name>
    <name type="synonym">Neptunus trituberculatus</name>
    <dbReference type="NCBI Taxonomy" id="210409"/>
    <lineage>
        <taxon>Eukaryota</taxon>
        <taxon>Metazoa</taxon>
        <taxon>Ecdysozoa</taxon>
        <taxon>Arthropoda</taxon>
        <taxon>Crustacea</taxon>
        <taxon>Multicrustacea</taxon>
        <taxon>Malacostraca</taxon>
        <taxon>Eumalacostraca</taxon>
        <taxon>Eucarida</taxon>
        <taxon>Decapoda</taxon>
        <taxon>Pleocyemata</taxon>
        <taxon>Brachyura</taxon>
        <taxon>Eubrachyura</taxon>
        <taxon>Portunoidea</taxon>
        <taxon>Portunidae</taxon>
        <taxon>Portuninae</taxon>
        <taxon>Portunus</taxon>
    </lineage>
</organism>
<gene>
    <name evidence="1" type="ORF">E2C01_048783</name>
</gene>
<name>A0A5B7GEA7_PORTR</name>